<dbReference type="InterPro" id="IPR044437">
    <property type="entry name" value="SETD2/Set2_SET"/>
</dbReference>
<dbReference type="InterPro" id="IPR036020">
    <property type="entry name" value="WW_dom_sf"/>
</dbReference>
<feature type="domain" description="WW" evidence="12">
    <location>
        <begin position="631"/>
        <end position="663"/>
    </location>
</feature>
<evidence type="ECO:0000313" key="17">
    <source>
        <dbReference type="Proteomes" id="UP001212152"/>
    </source>
</evidence>
<feature type="region of interest" description="Disordered" evidence="11">
    <location>
        <begin position="663"/>
        <end position="703"/>
    </location>
</feature>
<evidence type="ECO:0000259" key="13">
    <source>
        <dbReference type="PROSITE" id="PS50280"/>
    </source>
</evidence>
<feature type="compositionally biased region" description="Low complexity" evidence="11">
    <location>
        <begin position="684"/>
        <end position="694"/>
    </location>
</feature>
<evidence type="ECO:0000256" key="11">
    <source>
        <dbReference type="SAM" id="MobiDB-lite"/>
    </source>
</evidence>
<dbReference type="InterPro" id="IPR001214">
    <property type="entry name" value="SET_dom"/>
</dbReference>
<dbReference type="SMART" id="SM00456">
    <property type="entry name" value="WW"/>
    <property type="match status" value="1"/>
</dbReference>
<dbReference type="AlphaFoldDB" id="A0AAD5XMA3"/>
<dbReference type="EC" id="2.1.1.359" evidence="3"/>
<proteinExistence type="predicted"/>
<dbReference type="GO" id="GO:0006355">
    <property type="term" value="P:regulation of DNA-templated transcription"/>
    <property type="evidence" value="ECO:0007669"/>
    <property type="project" value="InterPro"/>
</dbReference>
<dbReference type="SMART" id="SM00570">
    <property type="entry name" value="AWS"/>
    <property type="match status" value="1"/>
</dbReference>
<dbReference type="CDD" id="cd00201">
    <property type="entry name" value="WW"/>
    <property type="match status" value="1"/>
</dbReference>
<dbReference type="SUPFAM" id="SSF51045">
    <property type="entry name" value="WW domain"/>
    <property type="match status" value="1"/>
</dbReference>
<keyword evidence="17" id="KW-1185">Reference proteome</keyword>
<evidence type="ECO:0000259" key="14">
    <source>
        <dbReference type="PROSITE" id="PS50868"/>
    </source>
</evidence>
<dbReference type="GO" id="GO:0032259">
    <property type="term" value="P:methylation"/>
    <property type="evidence" value="ECO:0007669"/>
    <property type="project" value="UniProtKB-KW"/>
</dbReference>
<dbReference type="PROSITE" id="PS50868">
    <property type="entry name" value="POST_SET"/>
    <property type="match status" value="1"/>
</dbReference>
<dbReference type="PROSITE" id="PS50280">
    <property type="entry name" value="SET"/>
    <property type="match status" value="1"/>
</dbReference>
<dbReference type="InterPro" id="IPR006560">
    <property type="entry name" value="AWS_dom"/>
</dbReference>
<dbReference type="InterPro" id="IPR038190">
    <property type="entry name" value="SRI_sf"/>
</dbReference>
<comment type="caution">
    <text evidence="16">The sequence shown here is derived from an EMBL/GenBank/DDBJ whole genome shotgun (WGS) entry which is preliminary data.</text>
</comment>
<keyword evidence="4" id="KW-0158">Chromosome</keyword>
<dbReference type="PROSITE" id="PS51215">
    <property type="entry name" value="AWS"/>
    <property type="match status" value="1"/>
</dbReference>
<comment type="subcellular location">
    <subcellularLocation>
        <location evidence="2">Chromosome</location>
    </subcellularLocation>
    <subcellularLocation>
        <location evidence="1">Nucleus</location>
    </subcellularLocation>
</comment>
<reference evidence="16" key="1">
    <citation type="submission" date="2020-05" db="EMBL/GenBank/DDBJ databases">
        <title>Phylogenomic resolution of chytrid fungi.</title>
        <authorList>
            <person name="Stajich J.E."/>
            <person name="Amses K."/>
            <person name="Simmons R."/>
            <person name="Seto K."/>
            <person name="Myers J."/>
            <person name="Bonds A."/>
            <person name="Quandt C.A."/>
            <person name="Barry K."/>
            <person name="Liu P."/>
            <person name="Grigoriev I."/>
            <person name="Longcore J.E."/>
            <person name="James T.Y."/>
        </authorList>
    </citation>
    <scope>NUCLEOTIDE SEQUENCE</scope>
    <source>
        <strain evidence="16">JEL0379</strain>
    </source>
</reference>
<dbReference type="Gene3D" id="2.20.70.10">
    <property type="match status" value="1"/>
</dbReference>
<dbReference type="InterPro" id="IPR050777">
    <property type="entry name" value="SET2_Histone-Lys_MeTrsfase"/>
</dbReference>
<dbReference type="SUPFAM" id="SSF82199">
    <property type="entry name" value="SET domain"/>
    <property type="match status" value="1"/>
</dbReference>
<feature type="domain" description="Post-SET" evidence="14">
    <location>
        <begin position="226"/>
        <end position="242"/>
    </location>
</feature>
<evidence type="ECO:0000256" key="4">
    <source>
        <dbReference type="ARBA" id="ARBA00022454"/>
    </source>
</evidence>
<dbReference type="SMART" id="SM00317">
    <property type="entry name" value="SET"/>
    <property type="match status" value="1"/>
</dbReference>
<evidence type="ECO:0000256" key="6">
    <source>
        <dbReference type="ARBA" id="ARBA00022679"/>
    </source>
</evidence>
<keyword evidence="5 16" id="KW-0489">Methyltransferase</keyword>
<evidence type="ECO:0000259" key="12">
    <source>
        <dbReference type="PROSITE" id="PS50020"/>
    </source>
</evidence>
<evidence type="ECO:0000256" key="5">
    <source>
        <dbReference type="ARBA" id="ARBA00022603"/>
    </source>
</evidence>
<evidence type="ECO:0000256" key="10">
    <source>
        <dbReference type="ARBA" id="ARBA00023242"/>
    </source>
</evidence>
<evidence type="ECO:0000256" key="7">
    <source>
        <dbReference type="ARBA" id="ARBA00022691"/>
    </source>
</evidence>
<dbReference type="PROSITE" id="PS01159">
    <property type="entry name" value="WW_DOMAIN_1"/>
    <property type="match status" value="1"/>
</dbReference>
<dbReference type="CDD" id="cd19172">
    <property type="entry name" value="SET_SETD2"/>
    <property type="match status" value="1"/>
</dbReference>
<feature type="domain" description="SET" evidence="13">
    <location>
        <begin position="102"/>
        <end position="219"/>
    </location>
</feature>
<gene>
    <name evidence="16" type="primary">SET2</name>
    <name evidence="16" type="ORF">HDU87_008207</name>
</gene>
<evidence type="ECO:0000313" key="16">
    <source>
        <dbReference type="EMBL" id="KAJ3171889.1"/>
    </source>
</evidence>
<dbReference type="Gene3D" id="2.170.270.10">
    <property type="entry name" value="SET domain"/>
    <property type="match status" value="1"/>
</dbReference>
<organism evidence="16 17">
    <name type="scientific">Geranomyces variabilis</name>
    <dbReference type="NCBI Taxonomy" id="109894"/>
    <lineage>
        <taxon>Eukaryota</taxon>
        <taxon>Fungi</taxon>
        <taxon>Fungi incertae sedis</taxon>
        <taxon>Chytridiomycota</taxon>
        <taxon>Chytridiomycota incertae sedis</taxon>
        <taxon>Chytridiomycetes</taxon>
        <taxon>Spizellomycetales</taxon>
        <taxon>Powellomycetaceae</taxon>
        <taxon>Geranomyces</taxon>
    </lineage>
</organism>
<keyword evidence="6" id="KW-0808">Transferase</keyword>
<dbReference type="PROSITE" id="PS50020">
    <property type="entry name" value="WW_DOMAIN_2"/>
    <property type="match status" value="1"/>
</dbReference>
<dbReference type="GO" id="GO:0140955">
    <property type="term" value="F:histone H3K36 trimethyltransferase activity"/>
    <property type="evidence" value="ECO:0007669"/>
    <property type="project" value="UniProtKB-EC"/>
</dbReference>
<dbReference type="SMART" id="SM00508">
    <property type="entry name" value="PostSET"/>
    <property type="match status" value="1"/>
</dbReference>
<evidence type="ECO:0000256" key="9">
    <source>
        <dbReference type="ARBA" id="ARBA00023163"/>
    </source>
</evidence>
<evidence type="ECO:0000256" key="3">
    <source>
        <dbReference type="ARBA" id="ARBA00012178"/>
    </source>
</evidence>
<dbReference type="GO" id="GO:0005634">
    <property type="term" value="C:nucleus"/>
    <property type="evidence" value="ECO:0007669"/>
    <property type="project" value="UniProtKB-SubCell"/>
</dbReference>
<keyword evidence="9" id="KW-0804">Transcription</keyword>
<dbReference type="InterPro" id="IPR013257">
    <property type="entry name" value="SRI"/>
</dbReference>
<feature type="region of interest" description="Disordered" evidence="11">
    <location>
        <begin position="536"/>
        <end position="572"/>
    </location>
</feature>
<feature type="region of interest" description="Disordered" evidence="11">
    <location>
        <begin position="423"/>
        <end position="501"/>
    </location>
</feature>
<evidence type="ECO:0000259" key="15">
    <source>
        <dbReference type="PROSITE" id="PS51215"/>
    </source>
</evidence>
<evidence type="ECO:0000256" key="2">
    <source>
        <dbReference type="ARBA" id="ARBA00004286"/>
    </source>
</evidence>
<feature type="region of interest" description="Disordered" evidence="11">
    <location>
        <begin position="586"/>
        <end position="610"/>
    </location>
</feature>
<keyword evidence="8" id="KW-0805">Transcription regulation</keyword>
<evidence type="ECO:0000256" key="8">
    <source>
        <dbReference type="ARBA" id="ARBA00023015"/>
    </source>
</evidence>
<keyword evidence="10" id="KW-0539">Nucleus</keyword>
<dbReference type="Gene3D" id="1.10.1740.100">
    <property type="entry name" value="Set2, Rpb1 interacting domain"/>
    <property type="match status" value="1"/>
</dbReference>
<dbReference type="Pfam" id="PF17907">
    <property type="entry name" value="AWS"/>
    <property type="match status" value="1"/>
</dbReference>
<dbReference type="Pfam" id="PF00856">
    <property type="entry name" value="SET"/>
    <property type="match status" value="1"/>
</dbReference>
<sequence length="798" mass="91323">MVPRAPKQSWEKPVCNSPDVYERVIKTYTHIMQNECRGAANGRTMTEEYMTCECRYVPDGDMRRQACGDEANCINRELFIECSACPAGQFCQNRKFQARDYAPIEVFETEKKGFGLRATAPIPSGSFVIEYCGEVITAAMFKKRTQEYDRDGVKHFYFMSLKSNEYLDAAKKGNMSRFMNHSCDPNCALHKWIVGDSWRIGMFTLTDIEVGQELTFDYKFKRYGAKAQPCYCGSSNCSGFIGGKQAEIALRPGDDDSDDENVDDDSRPARRIIRRRGEDTDYDGGEVGTRHGTRVVRDIEDIKKLVRAFMGHMKKPRRVENLLSDIQDLDPTFQRRFIWVHGLTVLKWCLEEYNGKDNQICLHALKVLQMLPISTRNEGVEACVLKVTAQPDVETSNLAKELMHKWSTLEKAYKIPKRLSAPQPVLNVPKPPNGNGMAKRPLDSPFADSNGSPTKRYRRGSSITEDEPRTPAEPFLTKTEGYRAAPATVSGERAADLQRPMEERVPTWPRGRAEVYDDMRRGSNGHHMYEERVPPAAFRDPHSDRGYPGRVQPDPRWREDTHPDRMHSSHVHADRMHHDTLEHDYGRHSRSHSERYDHGEPAYSRERERKPIDYVDYSVADEPRHPRDVERPLPDGWFKAISPDGEPYYYDYAGTTTWDFPTSPSSALPAGHSPDRASTPAQASSTLRAESSSSPYEDKALTSQSATLVHYPKRRKRELGDHVAKMLSNYEIPPGLFKDRAKQLTHALMDKELKSGRSHIRESLSDRSKHSITEYLKEWCTRHSFHRKKQKSRSRGEA</sequence>
<dbReference type="PANTHER" id="PTHR22884">
    <property type="entry name" value="SET DOMAIN PROTEINS"/>
    <property type="match status" value="1"/>
</dbReference>
<dbReference type="Pfam" id="PF08236">
    <property type="entry name" value="SRI"/>
    <property type="match status" value="1"/>
</dbReference>
<dbReference type="Proteomes" id="UP001212152">
    <property type="component" value="Unassembled WGS sequence"/>
</dbReference>
<evidence type="ECO:0000256" key="1">
    <source>
        <dbReference type="ARBA" id="ARBA00004123"/>
    </source>
</evidence>
<dbReference type="InterPro" id="IPR046341">
    <property type="entry name" value="SET_dom_sf"/>
</dbReference>
<protein>
    <recommendedName>
        <fullName evidence="3">[histone H3]-lysine(36) N-trimethyltransferase</fullName>
        <ecNumber evidence="3">2.1.1.359</ecNumber>
    </recommendedName>
</protein>
<dbReference type="Pfam" id="PF00397">
    <property type="entry name" value="WW"/>
    <property type="match status" value="1"/>
</dbReference>
<dbReference type="InterPro" id="IPR003616">
    <property type="entry name" value="Post-SET_dom"/>
</dbReference>
<feature type="domain" description="AWS" evidence="15">
    <location>
        <begin position="47"/>
        <end position="100"/>
    </location>
</feature>
<dbReference type="EMBL" id="JADGJQ010000082">
    <property type="protein sequence ID" value="KAJ3171889.1"/>
    <property type="molecule type" value="Genomic_DNA"/>
</dbReference>
<dbReference type="InterPro" id="IPR001202">
    <property type="entry name" value="WW_dom"/>
</dbReference>
<keyword evidence="7" id="KW-0949">S-adenosyl-L-methionine</keyword>
<dbReference type="GO" id="GO:0005694">
    <property type="term" value="C:chromosome"/>
    <property type="evidence" value="ECO:0007669"/>
    <property type="project" value="UniProtKB-SubCell"/>
</dbReference>
<name>A0AAD5XMA3_9FUNG</name>
<accession>A0AAD5XMA3</accession>